<dbReference type="EMBL" id="JACHOC010000007">
    <property type="protein sequence ID" value="MBB4623720.1"/>
    <property type="molecule type" value="Genomic_DNA"/>
</dbReference>
<dbReference type="Pfam" id="PF05016">
    <property type="entry name" value="ParE_toxin"/>
    <property type="match status" value="1"/>
</dbReference>
<dbReference type="Gene3D" id="3.30.2310.20">
    <property type="entry name" value="RelE-like"/>
    <property type="match status" value="1"/>
</dbReference>
<evidence type="ECO:0000256" key="1">
    <source>
        <dbReference type="ARBA" id="ARBA00022649"/>
    </source>
</evidence>
<keyword evidence="3" id="KW-1185">Reference proteome</keyword>
<dbReference type="RefSeq" id="WP_183671692.1">
    <property type="nucleotide sequence ID" value="NZ_BMPB01000008.1"/>
</dbReference>
<reference evidence="2 3" key="1">
    <citation type="submission" date="2020-08" db="EMBL/GenBank/DDBJ databases">
        <title>Genomic Encyclopedia of Type Strains, Phase IV (KMG-IV): sequencing the most valuable type-strain genomes for metagenomic binning, comparative biology and taxonomic classification.</title>
        <authorList>
            <person name="Goeker M."/>
        </authorList>
    </citation>
    <scope>NUCLEOTIDE SEQUENCE [LARGE SCALE GENOMIC DNA]</scope>
    <source>
        <strain evidence="2 3">DSM 102983</strain>
    </source>
</reference>
<name>A0ABR6KQG2_9BACT</name>
<evidence type="ECO:0000313" key="3">
    <source>
        <dbReference type="Proteomes" id="UP000533637"/>
    </source>
</evidence>
<accession>A0ABR6KQG2</accession>
<sequence length="106" mass="12728">MDVIWTSPAEKSFAETLYYIRLRTGDASARKVWQMIRKQVDLLTFNPYMGKVDPDLSDENHQYRFIVVNKKSKVYYFIQEDFLYIALVKDTRQDLEHLRELLSLLF</sequence>
<comment type="caution">
    <text evidence="2">The sequence shown here is derived from an EMBL/GenBank/DDBJ whole genome shotgun (WGS) entry which is preliminary data.</text>
</comment>
<dbReference type="InterPro" id="IPR007712">
    <property type="entry name" value="RelE/ParE_toxin"/>
</dbReference>
<organism evidence="2 3">
    <name type="scientific">Parabacteroides faecis</name>
    <dbReference type="NCBI Taxonomy" id="1217282"/>
    <lineage>
        <taxon>Bacteria</taxon>
        <taxon>Pseudomonadati</taxon>
        <taxon>Bacteroidota</taxon>
        <taxon>Bacteroidia</taxon>
        <taxon>Bacteroidales</taxon>
        <taxon>Tannerellaceae</taxon>
        <taxon>Parabacteroides</taxon>
    </lineage>
</organism>
<proteinExistence type="predicted"/>
<keyword evidence="1" id="KW-1277">Toxin-antitoxin system</keyword>
<dbReference type="InterPro" id="IPR035093">
    <property type="entry name" value="RelE/ParE_toxin_dom_sf"/>
</dbReference>
<dbReference type="Proteomes" id="UP000533637">
    <property type="component" value="Unassembled WGS sequence"/>
</dbReference>
<protein>
    <submittedName>
        <fullName evidence="2">Plasmid stabilization system protein ParE</fullName>
    </submittedName>
</protein>
<evidence type="ECO:0000313" key="2">
    <source>
        <dbReference type="EMBL" id="MBB4623720.1"/>
    </source>
</evidence>
<gene>
    <name evidence="2" type="ORF">GGQ57_003636</name>
</gene>